<feature type="transmembrane region" description="Helical" evidence="2">
    <location>
        <begin position="117"/>
        <end position="137"/>
    </location>
</feature>
<feature type="region of interest" description="Disordered" evidence="1">
    <location>
        <begin position="186"/>
        <end position="209"/>
    </location>
</feature>
<reference evidence="3 4" key="1">
    <citation type="submission" date="2019-03" db="EMBL/GenBank/DDBJ databases">
        <title>Genomic Encyclopedia of Type Strains, Phase IV (KMG-IV): sequencing the most valuable type-strain genomes for metagenomic binning, comparative biology and taxonomic classification.</title>
        <authorList>
            <person name="Goeker M."/>
        </authorList>
    </citation>
    <scope>NUCLEOTIDE SEQUENCE [LARGE SCALE GENOMIC DNA]</scope>
    <source>
        <strain evidence="3 4">DSM 11901</strain>
    </source>
</reference>
<dbReference type="AlphaFoldDB" id="A0A4R6RMP1"/>
<protein>
    <submittedName>
        <fullName evidence="3">Uncharacterized protein DUF3619</fullName>
    </submittedName>
</protein>
<accession>A0A4R6RMP1</accession>
<keyword evidence="2" id="KW-0812">Transmembrane</keyword>
<keyword evidence="2" id="KW-0472">Membrane</keyword>
<keyword evidence="2" id="KW-1133">Transmembrane helix</keyword>
<evidence type="ECO:0000313" key="4">
    <source>
        <dbReference type="Proteomes" id="UP000294593"/>
    </source>
</evidence>
<dbReference type="RefSeq" id="WP_243738436.1">
    <property type="nucleotide sequence ID" value="NZ_SNXW01000001.1"/>
</dbReference>
<gene>
    <name evidence="3" type="ORF">EV672_10183</name>
</gene>
<keyword evidence="4" id="KW-1185">Reference proteome</keyword>
<name>A0A4R6RMP1_9BURK</name>
<sequence length="209" mass="21931">MKTRSNTPLTDAQREALEARFALRLTARLEDGVQALPHDITERLRVARQQAVEAARLTRLGAAVSPLAAGAASAVVGLQLAGGQGSVVMGHAAGNWNEAGQSRQPGHGRLTDGPIAWGWRLASVLPVLALVAGLWAVHAYKDEEKVQAAADIDTALLTDDLPPDAYADAGFSEYLRGDNRTAVRPLDTTVPEADGDLKTSDTAPAVATP</sequence>
<dbReference type="InterPro" id="IPR022064">
    <property type="entry name" value="DUF3619"/>
</dbReference>
<dbReference type="EMBL" id="SNXW01000001">
    <property type="protein sequence ID" value="TDP87951.1"/>
    <property type="molecule type" value="Genomic_DNA"/>
</dbReference>
<evidence type="ECO:0000256" key="2">
    <source>
        <dbReference type="SAM" id="Phobius"/>
    </source>
</evidence>
<comment type="caution">
    <text evidence="3">The sequence shown here is derived from an EMBL/GenBank/DDBJ whole genome shotgun (WGS) entry which is preliminary data.</text>
</comment>
<proteinExistence type="predicted"/>
<evidence type="ECO:0000256" key="1">
    <source>
        <dbReference type="SAM" id="MobiDB-lite"/>
    </source>
</evidence>
<organism evidence="3 4">
    <name type="scientific">Aquabacterium commune</name>
    <dbReference type="NCBI Taxonomy" id="70586"/>
    <lineage>
        <taxon>Bacteria</taxon>
        <taxon>Pseudomonadati</taxon>
        <taxon>Pseudomonadota</taxon>
        <taxon>Betaproteobacteria</taxon>
        <taxon>Burkholderiales</taxon>
        <taxon>Aquabacterium</taxon>
    </lineage>
</organism>
<evidence type="ECO:0000313" key="3">
    <source>
        <dbReference type="EMBL" id="TDP87951.1"/>
    </source>
</evidence>
<dbReference type="Proteomes" id="UP000294593">
    <property type="component" value="Unassembled WGS sequence"/>
</dbReference>
<dbReference type="Pfam" id="PF12279">
    <property type="entry name" value="DUF3619"/>
    <property type="match status" value="1"/>
</dbReference>